<organism evidence="1 2">
    <name type="scientific">Penicillium hordei</name>
    <dbReference type="NCBI Taxonomy" id="40994"/>
    <lineage>
        <taxon>Eukaryota</taxon>
        <taxon>Fungi</taxon>
        <taxon>Dikarya</taxon>
        <taxon>Ascomycota</taxon>
        <taxon>Pezizomycotina</taxon>
        <taxon>Eurotiomycetes</taxon>
        <taxon>Eurotiomycetidae</taxon>
        <taxon>Eurotiales</taxon>
        <taxon>Aspergillaceae</taxon>
        <taxon>Penicillium</taxon>
    </lineage>
</organism>
<sequence length="94" mass="10622">MSLVVAGLGKKGRGVYSVGSIKWPRSPNAQVMTLSKDSHENRCLIWVHIEHSNWMMLRSLRRFICTGPFAPLVGATVRWLQEGWGEEEEKRNGG</sequence>
<keyword evidence="2" id="KW-1185">Reference proteome</keyword>
<comment type="caution">
    <text evidence="1">The sequence shown here is derived from an EMBL/GenBank/DDBJ whole genome shotgun (WGS) entry which is preliminary data.</text>
</comment>
<reference evidence="1" key="1">
    <citation type="journal article" date="2023" name="IMA Fungus">
        <title>Comparative genomic study of the Penicillium genus elucidates a diverse pangenome and 15 lateral gene transfer events.</title>
        <authorList>
            <person name="Petersen C."/>
            <person name="Sorensen T."/>
            <person name="Nielsen M.R."/>
            <person name="Sondergaard T.E."/>
            <person name="Sorensen J.L."/>
            <person name="Fitzpatrick D.A."/>
            <person name="Frisvad J.C."/>
            <person name="Nielsen K.L."/>
        </authorList>
    </citation>
    <scope>NUCLEOTIDE SEQUENCE</scope>
    <source>
        <strain evidence="1">IBT 12815</strain>
    </source>
</reference>
<reference evidence="1" key="2">
    <citation type="submission" date="2023-01" db="EMBL/GenBank/DDBJ databases">
        <authorList>
            <person name="Petersen C."/>
        </authorList>
    </citation>
    <scope>NUCLEOTIDE SEQUENCE</scope>
    <source>
        <strain evidence="1">IBT 12815</strain>
    </source>
</reference>
<evidence type="ECO:0000313" key="1">
    <source>
        <dbReference type="EMBL" id="KAJ5607811.1"/>
    </source>
</evidence>
<dbReference type="AlphaFoldDB" id="A0AAD6H4W6"/>
<proteinExistence type="predicted"/>
<dbReference type="GeneID" id="81585729"/>
<name>A0AAD6H4W6_9EURO</name>
<evidence type="ECO:0000313" key="2">
    <source>
        <dbReference type="Proteomes" id="UP001213799"/>
    </source>
</evidence>
<accession>A0AAD6H4W6</accession>
<feature type="non-terminal residue" evidence="1">
    <location>
        <position position="94"/>
    </location>
</feature>
<dbReference type="RefSeq" id="XP_056755235.1">
    <property type="nucleotide sequence ID" value="XM_056895487.1"/>
</dbReference>
<dbReference type="EMBL" id="JAQJAE010000002">
    <property type="protein sequence ID" value="KAJ5607811.1"/>
    <property type="molecule type" value="Genomic_DNA"/>
</dbReference>
<protein>
    <submittedName>
        <fullName evidence="1">Uncharacterized protein</fullName>
    </submittedName>
</protein>
<dbReference type="Proteomes" id="UP001213799">
    <property type="component" value="Unassembled WGS sequence"/>
</dbReference>
<gene>
    <name evidence="1" type="ORF">N7537_004430</name>
</gene>